<dbReference type="PROSITE" id="PS51379">
    <property type="entry name" value="4FE4S_FER_2"/>
    <property type="match status" value="3"/>
</dbReference>
<evidence type="ECO:0000256" key="3">
    <source>
        <dbReference type="ARBA" id="ARBA00023004"/>
    </source>
</evidence>
<evidence type="ECO:0000313" key="6">
    <source>
        <dbReference type="EMBL" id="QGT49971.1"/>
    </source>
</evidence>
<accession>A0A650EL43</accession>
<dbReference type="InterPro" id="IPR017900">
    <property type="entry name" value="4Fe4S_Fe_S_CS"/>
</dbReference>
<feature type="domain" description="4Fe-4S ferredoxin-type" evidence="5">
    <location>
        <begin position="411"/>
        <end position="440"/>
    </location>
</feature>
<organism evidence="6">
    <name type="scientific">uncultured Helicobacter sp</name>
    <dbReference type="NCBI Taxonomy" id="175537"/>
    <lineage>
        <taxon>Bacteria</taxon>
        <taxon>Pseudomonadati</taxon>
        <taxon>Campylobacterota</taxon>
        <taxon>Epsilonproteobacteria</taxon>
        <taxon>Campylobacterales</taxon>
        <taxon>Helicobacteraceae</taxon>
        <taxon>Helicobacter</taxon>
        <taxon>environmental samples</taxon>
    </lineage>
</organism>
<name>A0A650EL43_9HELI</name>
<keyword evidence="3" id="KW-0408">Iron</keyword>
<dbReference type="GO" id="GO:0051539">
    <property type="term" value="F:4 iron, 4 sulfur cluster binding"/>
    <property type="evidence" value="ECO:0007669"/>
    <property type="project" value="UniProtKB-KW"/>
</dbReference>
<dbReference type="Gene3D" id="3.30.70.20">
    <property type="match status" value="2"/>
</dbReference>
<protein>
    <submittedName>
        <fullName evidence="6">Ferredoxin</fullName>
    </submittedName>
</protein>
<keyword evidence="4" id="KW-0411">Iron-sulfur</keyword>
<evidence type="ECO:0000259" key="5">
    <source>
        <dbReference type="PROSITE" id="PS51379"/>
    </source>
</evidence>
<evidence type="ECO:0000256" key="4">
    <source>
        <dbReference type="ARBA" id="ARBA00023014"/>
    </source>
</evidence>
<dbReference type="AlphaFoldDB" id="A0A650EL43"/>
<feature type="domain" description="4Fe-4S ferredoxin-type" evidence="5">
    <location>
        <begin position="194"/>
        <end position="223"/>
    </location>
</feature>
<keyword evidence="1" id="KW-0004">4Fe-4S</keyword>
<keyword evidence="2" id="KW-0479">Metal-binding</keyword>
<dbReference type="GO" id="GO:0046872">
    <property type="term" value="F:metal ion binding"/>
    <property type="evidence" value="ECO:0007669"/>
    <property type="project" value="UniProtKB-KW"/>
</dbReference>
<feature type="domain" description="4Fe-4S ferredoxin-type" evidence="5">
    <location>
        <begin position="380"/>
        <end position="409"/>
    </location>
</feature>
<reference evidence="6" key="1">
    <citation type="journal article" date="2020" name="J. ISSAAS">
        <title>Lactobacilli and other gastrointestinal microbiota of Peromyscus leucopus, reservoir host for agents of Lyme disease and other zoonoses in North America.</title>
        <authorList>
            <person name="Milovic A."/>
            <person name="Bassam K."/>
            <person name="Shao H."/>
            <person name="Chatzistamou I."/>
            <person name="Tufts D.M."/>
            <person name="Diuk-Wasser M."/>
            <person name="Barbour A.G."/>
        </authorList>
    </citation>
    <scope>NUCLEOTIDE SEQUENCE</scope>
    <source>
        <strain evidence="6">LL4</strain>
    </source>
</reference>
<dbReference type="Pfam" id="PF13237">
    <property type="entry name" value="Fer4_10"/>
    <property type="match status" value="1"/>
</dbReference>
<dbReference type="PANTHER" id="PTHR43687">
    <property type="entry name" value="ADENYLYLSULFATE REDUCTASE, BETA SUBUNIT"/>
    <property type="match status" value="1"/>
</dbReference>
<evidence type="ECO:0000256" key="2">
    <source>
        <dbReference type="ARBA" id="ARBA00022723"/>
    </source>
</evidence>
<dbReference type="PANTHER" id="PTHR43687:SF4">
    <property type="entry name" value="BLR5484 PROTEIN"/>
    <property type="match status" value="1"/>
</dbReference>
<dbReference type="EMBL" id="MN577567">
    <property type="protein sequence ID" value="QGT49971.1"/>
    <property type="molecule type" value="Genomic_DNA"/>
</dbReference>
<evidence type="ECO:0000256" key="1">
    <source>
        <dbReference type="ARBA" id="ARBA00022485"/>
    </source>
</evidence>
<dbReference type="InterPro" id="IPR017896">
    <property type="entry name" value="4Fe4S_Fe-S-bd"/>
</dbReference>
<sequence>MKVGYMKQNILPLQSKDYEILNEANEIALDFTAFDLNRSVFVAPTLAVIGNGQLCEDFLNFCTKQNSCKLSITHLLPQDFVRLSGHLGDFKIYFKDTSHRIDTLCIAQVVSFAHLENLFAYKGIHLANAYSDAASMFQAVVDFIGEYAYRQNIIFNPSVCQYQDRRPLENGEGFCHYCVDVCPTMGIAKDDTTMLLSTSPIDCIGCGKCVCVCPTGSVQKEGDTLESFTYRARLYKDRIPLIVSSSQWANEENLPTFNTLLSSQPLALPFVIDVPNMLNETYLLTLIQETGAPVVIFGEIDELVIECVESLNVICEKIFGRKGVIFGDSLKDIDSLILMPHWHYLYTPNAKEGVKDIFSARLQSWVKQESFGSVSMKGFGEVKVDASKCTLCLSCVEACNTHALINQTSSFELLFKASLCTDCGYCVPTCAENVITLESRTFDLSPVSFEYVSKAQDKPFRCVECNKIFATHKSIEKIKAILSPAFQSNPSKLRSLECCADCKVKVMFEVAK</sequence>
<dbReference type="PROSITE" id="PS00198">
    <property type="entry name" value="4FE4S_FER_1"/>
    <property type="match status" value="1"/>
</dbReference>
<dbReference type="SUPFAM" id="SSF54862">
    <property type="entry name" value="4Fe-4S ferredoxins"/>
    <property type="match status" value="1"/>
</dbReference>
<proteinExistence type="predicted"/>
<dbReference type="InterPro" id="IPR050572">
    <property type="entry name" value="Fe-S_Ferredoxin"/>
</dbReference>
<gene>
    <name evidence="6" type="ORF">Helico4rc_0910</name>
</gene>